<dbReference type="EMBL" id="FNYQ01000159">
    <property type="protein sequence ID" value="SEJ61402.1"/>
    <property type="molecule type" value="Genomic_DNA"/>
</dbReference>
<protein>
    <submittedName>
        <fullName evidence="1">Uncharacterized protein</fullName>
    </submittedName>
</protein>
<accession>A0A1H7AH53</accession>
<organism evidence="1 2">
    <name type="scientific">Azotobacter beijerinckii</name>
    <dbReference type="NCBI Taxonomy" id="170623"/>
    <lineage>
        <taxon>Bacteria</taxon>
        <taxon>Pseudomonadati</taxon>
        <taxon>Pseudomonadota</taxon>
        <taxon>Gammaproteobacteria</taxon>
        <taxon>Pseudomonadales</taxon>
        <taxon>Pseudomonadaceae</taxon>
        <taxon>Azotobacter</taxon>
    </lineage>
</organism>
<proteinExistence type="predicted"/>
<dbReference type="AlphaFoldDB" id="A0A1H7AH53"/>
<name>A0A1H7AH53_9GAMM</name>
<evidence type="ECO:0000313" key="2">
    <source>
        <dbReference type="Proteomes" id="UP000199250"/>
    </source>
</evidence>
<reference evidence="1 2" key="1">
    <citation type="submission" date="2016-10" db="EMBL/GenBank/DDBJ databases">
        <authorList>
            <person name="de Groot N.N."/>
        </authorList>
    </citation>
    <scope>NUCLEOTIDE SEQUENCE [LARGE SCALE GENOMIC DNA]</scope>
    <source>
        <strain evidence="1 2">DSM 373</strain>
    </source>
</reference>
<dbReference type="Proteomes" id="UP000199250">
    <property type="component" value="Unassembled WGS sequence"/>
</dbReference>
<evidence type="ECO:0000313" key="1">
    <source>
        <dbReference type="EMBL" id="SEJ61402.1"/>
    </source>
</evidence>
<sequence length="100" mass="10669">MPTPEKLRDMGASHRGIDSGLGLIHLGAALAGGHLRQCAGRIVGPGGPVLHWQRDEHPLVTASDLNRQVVGGSLPALGKLFAMRLFHAALEHRQEVRSLS</sequence>
<gene>
    <name evidence="1" type="ORF">SAMN04244572_04655</name>
</gene>